<accession>A0AA36MNQ7</accession>
<sequence length="140" mass="14932">MASFYPFNKDGQLAGRVPASLRAGAARQESEVRKQASPPTPSQLLHRALIAKENSSEDVLRIAGERLCELDANNCATAIHKAAQFCRRAGGAAKVSRDPRLHGVMDTAVPFTDSWSSRQLCHVAWSMAVLSMGGGGSLLA</sequence>
<dbReference type="EMBL" id="CAUJNA010000247">
    <property type="protein sequence ID" value="CAJ1374383.1"/>
    <property type="molecule type" value="Genomic_DNA"/>
</dbReference>
<name>A0AA36MNQ7_9DINO</name>
<keyword evidence="3" id="KW-1185">Reference proteome</keyword>
<dbReference type="Proteomes" id="UP001178507">
    <property type="component" value="Unassembled WGS sequence"/>
</dbReference>
<comment type="caution">
    <text evidence="2">The sequence shown here is derived from an EMBL/GenBank/DDBJ whole genome shotgun (WGS) entry which is preliminary data.</text>
</comment>
<organism evidence="2 3">
    <name type="scientific">Effrenium voratum</name>
    <dbReference type="NCBI Taxonomy" id="2562239"/>
    <lineage>
        <taxon>Eukaryota</taxon>
        <taxon>Sar</taxon>
        <taxon>Alveolata</taxon>
        <taxon>Dinophyceae</taxon>
        <taxon>Suessiales</taxon>
        <taxon>Symbiodiniaceae</taxon>
        <taxon>Effrenium</taxon>
    </lineage>
</organism>
<proteinExistence type="predicted"/>
<protein>
    <submittedName>
        <fullName evidence="2">Uncharacterized protein</fullName>
    </submittedName>
</protein>
<reference evidence="2" key="1">
    <citation type="submission" date="2023-08" db="EMBL/GenBank/DDBJ databases">
        <authorList>
            <person name="Chen Y."/>
            <person name="Shah S."/>
            <person name="Dougan E. K."/>
            <person name="Thang M."/>
            <person name="Chan C."/>
        </authorList>
    </citation>
    <scope>NUCLEOTIDE SEQUENCE</scope>
</reference>
<feature type="region of interest" description="Disordered" evidence="1">
    <location>
        <begin position="22"/>
        <end position="43"/>
    </location>
</feature>
<evidence type="ECO:0000313" key="2">
    <source>
        <dbReference type="EMBL" id="CAJ1374383.1"/>
    </source>
</evidence>
<evidence type="ECO:0000256" key="1">
    <source>
        <dbReference type="SAM" id="MobiDB-lite"/>
    </source>
</evidence>
<evidence type="ECO:0000313" key="3">
    <source>
        <dbReference type="Proteomes" id="UP001178507"/>
    </source>
</evidence>
<dbReference type="AlphaFoldDB" id="A0AA36MNQ7"/>
<gene>
    <name evidence="2" type="ORF">EVOR1521_LOCUS3952</name>
</gene>